<protein>
    <submittedName>
        <fullName evidence="1">Uncharacterized protein</fullName>
    </submittedName>
</protein>
<proteinExistence type="predicted"/>
<sequence>MSKNGPSVMTSELPVGGSSGARTTSVSLEAGHNMEMHKRGSVKLDHAGQVQTSENYGVDVSKGQLKRNLKGRHMQMIAIGGAIGAGLFVGSGGALHTGGPASLVICFIIIGIMIMMMMQALAELAVLYPINGAFYQYIVRFVDPSWGFAIGWDYAIQWLTILPFELTAAGITIRFWNDTINVGVWITVFLVALTIIQFFGVRGYGEVEFVLSMVKVLACIGFIILGIIINTGGVPTDTRGYIGFHYWGNPGAFRNGFKGFCAVFVTASFAFGGTELTGLAAAEADNPAREIPKATKQVFWRITLFYVLNLFILGLIVPSDSEVLLGSSGANTKASPFVLAIQMAGIKGLPSVFNAVITIAVISVANSCTYASTRTLQAMALEGMAPKLLGRVDKKGRPIPTIILQLCFGLLAYVNESSTGGGKLFTWLLALSGLANFFVYGSICLAHIRFRTAWAHNGHSVAELPYKAAFGIYGSIFGLLLNVICLAAQFYAALFPVGGSPDAEVFFESYLAAPLIIILYIIWKTYSWFKHPTHRPLYVAIDKIDIYTGMREGQWAISGQGLSSEQRRESMVARDQNDAAFKDSKPRWKKILAIFF</sequence>
<dbReference type="EMBL" id="JAPDRQ010000018">
    <property type="protein sequence ID" value="KAJ9662082.1"/>
    <property type="molecule type" value="Genomic_DNA"/>
</dbReference>
<gene>
    <name evidence="1" type="ORF">H2198_001624</name>
</gene>
<organism evidence="1 2">
    <name type="scientific">Neophaeococcomyces mojaviensis</name>
    <dbReference type="NCBI Taxonomy" id="3383035"/>
    <lineage>
        <taxon>Eukaryota</taxon>
        <taxon>Fungi</taxon>
        <taxon>Dikarya</taxon>
        <taxon>Ascomycota</taxon>
        <taxon>Pezizomycotina</taxon>
        <taxon>Eurotiomycetes</taxon>
        <taxon>Chaetothyriomycetidae</taxon>
        <taxon>Chaetothyriales</taxon>
        <taxon>Chaetothyriales incertae sedis</taxon>
        <taxon>Neophaeococcomyces</taxon>
    </lineage>
</organism>
<comment type="caution">
    <text evidence="1">The sequence shown here is derived from an EMBL/GenBank/DDBJ whole genome shotgun (WGS) entry which is preliminary data.</text>
</comment>
<name>A0ACC3AHC2_9EURO</name>
<accession>A0ACC3AHC2</accession>
<dbReference type="Proteomes" id="UP001172386">
    <property type="component" value="Unassembled WGS sequence"/>
</dbReference>
<evidence type="ECO:0000313" key="2">
    <source>
        <dbReference type="Proteomes" id="UP001172386"/>
    </source>
</evidence>
<reference evidence="1" key="1">
    <citation type="submission" date="2022-10" db="EMBL/GenBank/DDBJ databases">
        <title>Culturing micro-colonial fungi from biological soil crusts in the Mojave desert and describing Neophaeococcomyces mojavensis, and introducing the new genera and species Taxawa tesnikishii.</title>
        <authorList>
            <person name="Kurbessoian T."/>
            <person name="Stajich J.E."/>
        </authorList>
    </citation>
    <scope>NUCLEOTIDE SEQUENCE</scope>
    <source>
        <strain evidence="1">JES_112</strain>
    </source>
</reference>
<keyword evidence="2" id="KW-1185">Reference proteome</keyword>
<evidence type="ECO:0000313" key="1">
    <source>
        <dbReference type="EMBL" id="KAJ9662082.1"/>
    </source>
</evidence>